<evidence type="ECO:0000256" key="1">
    <source>
        <dbReference type="SAM" id="MobiDB-lite"/>
    </source>
</evidence>
<evidence type="ECO:0000313" key="3">
    <source>
        <dbReference type="EMBL" id="KAL3786766.1"/>
    </source>
</evidence>
<dbReference type="AlphaFoldDB" id="A0ABD3PHM3"/>
<feature type="transmembrane region" description="Helical" evidence="2">
    <location>
        <begin position="429"/>
        <end position="452"/>
    </location>
</feature>
<keyword evidence="2" id="KW-1133">Transmembrane helix</keyword>
<dbReference type="PANTHER" id="PTHR15907">
    <property type="entry name" value="DUF614 FAMILY PROTEIN-RELATED"/>
    <property type="match status" value="1"/>
</dbReference>
<feature type="transmembrane region" description="Helical" evidence="2">
    <location>
        <begin position="388"/>
        <end position="408"/>
    </location>
</feature>
<organism evidence="3 4">
    <name type="scientific">Stephanodiscus triporus</name>
    <dbReference type="NCBI Taxonomy" id="2934178"/>
    <lineage>
        <taxon>Eukaryota</taxon>
        <taxon>Sar</taxon>
        <taxon>Stramenopiles</taxon>
        <taxon>Ochrophyta</taxon>
        <taxon>Bacillariophyta</taxon>
        <taxon>Coscinodiscophyceae</taxon>
        <taxon>Thalassiosirophycidae</taxon>
        <taxon>Stephanodiscales</taxon>
        <taxon>Stephanodiscaceae</taxon>
        <taxon>Stephanodiscus</taxon>
    </lineage>
</organism>
<dbReference type="InterPro" id="IPR006461">
    <property type="entry name" value="PLAC_motif_containing"/>
</dbReference>
<dbReference type="Pfam" id="PF04749">
    <property type="entry name" value="PLAC8"/>
    <property type="match status" value="1"/>
</dbReference>
<gene>
    <name evidence="3" type="ORF">ACHAW5_002967</name>
</gene>
<evidence type="ECO:0000256" key="2">
    <source>
        <dbReference type="SAM" id="Phobius"/>
    </source>
</evidence>
<feature type="compositionally biased region" description="Polar residues" evidence="1">
    <location>
        <begin position="1"/>
        <end position="16"/>
    </location>
</feature>
<dbReference type="EMBL" id="JALLAZ020000812">
    <property type="protein sequence ID" value="KAL3786766.1"/>
    <property type="molecule type" value="Genomic_DNA"/>
</dbReference>
<feature type="compositionally biased region" description="Low complexity" evidence="1">
    <location>
        <begin position="21"/>
        <end position="35"/>
    </location>
</feature>
<sequence>MNDDSSLTSSMGQSSAAVAMANDALDNARRAAASSRLKRAKSPSPPASPSSYYFVNNPNLVQSTAKHIDSNNDVIGSGRDLDLKHNDSAFHAIATLLTERLLPKIENARTHYTITTEDAELFQKMLPSSVRQDFVIALRYRLKLMKMGLGSQSCELVTMQCQKLGLERDNLNVLFDLNLPLAARAGKSYPINQSNHDETRDDEATSYGHRVDNGVNFGLHSPATFSNNPENSELTVQSLARQQLMAEIEQTQVIMRGSVTNDAVSFWRKHLDDLNQKLVVLTNGEQRESHNSIISDSKNYVDMMTSMSQNKEQDEIPVCEVVAPSDLPGGYMFEAQLGAKKFLATVPPGGVARGQRFVSTMREVENIQISVPFGSWRDNATECFNGGIFHPLFCNTLFFPCVALGQIMTRTGLDWRGKPANRYVSGLSCANMTGILSIWLAINASGLAMLRVAWQRGFLIGAEYYSPLILFNVFLWMYMVSLTAKVRASIRNKYQIPDESCTGSEDCVCATFCMPCAICQMGRHTSDFETYTATWCTSTGLPTQVKLAPVTFYGDQYQNMHDESQGHVV</sequence>
<feature type="region of interest" description="Disordered" evidence="1">
    <location>
        <begin position="1"/>
        <end position="51"/>
    </location>
</feature>
<dbReference type="Proteomes" id="UP001530315">
    <property type="component" value="Unassembled WGS sequence"/>
</dbReference>
<keyword evidence="4" id="KW-1185">Reference proteome</keyword>
<feature type="transmembrane region" description="Helical" evidence="2">
    <location>
        <begin position="464"/>
        <end position="484"/>
    </location>
</feature>
<reference evidence="3 4" key="1">
    <citation type="submission" date="2024-10" db="EMBL/GenBank/DDBJ databases">
        <title>Updated reference genomes for cyclostephanoid diatoms.</title>
        <authorList>
            <person name="Roberts W.R."/>
            <person name="Alverson A.J."/>
        </authorList>
    </citation>
    <scope>NUCLEOTIDE SEQUENCE [LARGE SCALE GENOMIC DNA]</scope>
    <source>
        <strain evidence="3 4">AJA276-08</strain>
    </source>
</reference>
<name>A0ABD3PHM3_9STRA</name>
<dbReference type="NCBIfam" id="TIGR01571">
    <property type="entry name" value="A_thal_Cys_rich"/>
    <property type="match status" value="1"/>
</dbReference>
<proteinExistence type="predicted"/>
<comment type="caution">
    <text evidence="3">The sequence shown here is derived from an EMBL/GenBank/DDBJ whole genome shotgun (WGS) entry which is preliminary data.</text>
</comment>
<protein>
    <submittedName>
        <fullName evidence="3">Uncharacterized protein</fullName>
    </submittedName>
</protein>
<accession>A0ABD3PHM3</accession>
<keyword evidence="2" id="KW-0812">Transmembrane</keyword>
<evidence type="ECO:0000313" key="4">
    <source>
        <dbReference type="Proteomes" id="UP001530315"/>
    </source>
</evidence>
<keyword evidence="2" id="KW-0472">Membrane</keyword>